<reference evidence="2" key="1">
    <citation type="submission" date="2023-06" db="EMBL/GenBank/DDBJ databases">
        <title>Genome-scale phylogeny and comparative genomics of the fungal order Sordariales.</title>
        <authorList>
            <consortium name="Lawrence Berkeley National Laboratory"/>
            <person name="Hensen N."/>
            <person name="Bonometti L."/>
            <person name="Westerberg I."/>
            <person name="Brannstrom I.O."/>
            <person name="Guillou S."/>
            <person name="Cros-Aarteil S."/>
            <person name="Calhoun S."/>
            <person name="Haridas S."/>
            <person name="Kuo A."/>
            <person name="Mondo S."/>
            <person name="Pangilinan J."/>
            <person name="Riley R."/>
            <person name="Labutti K."/>
            <person name="Andreopoulos B."/>
            <person name="Lipzen A."/>
            <person name="Chen C."/>
            <person name="Yanf M."/>
            <person name="Daum C."/>
            <person name="Ng V."/>
            <person name="Clum A."/>
            <person name="Steindorff A."/>
            <person name="Ohm R."/>
            <person name="Martin F."/>
            <person name="Silar P."/>
            <person name="Natvig D."/>
            <person name="Lalanne C."/>
            <person name="Gautier V."/>
            <person name="Ament-Velasquez S.L."/>
            <person name="Kruys A."/>
            <person name="Hutchinson M.I."/>
            <person name="Powell A.J."/>
            <person name="Barry K."/>
            <person name="Miller A.N."/>
            <person name="Grigoriev I.V."/>
            <person name="Debuchy R."/>
            <person name="Gladieux P."/>
            <person name="Thoren M.H."/>
            <person name="Johannesson H."/>
        </authorList>
    </citation>
    <scope>NUCLEOTIDE SEQUENCE</scope>
    <source>
        <strain evidence="2">PSN4</strain>
    </source>
</reference>
<evidence type="ECO:0000313" key="3">
    <source>
        <dbReference type="Proteomes" id="UP001239445"/>
    </source>
</evidence>
<organism evidence="2 3">
    <name type="scientific">Echria macrotheca</name>
    <dbReference type="NCBI Taxonomy" id="438768"/>
    <lineage>
        <taxon>Eukaryota</taxon>
        <taxon>Fungi</taxon>
        <taxon>Dikarya</taxon>
        <taxon>Ascomycota</taxon>
        <taxon>Pezizomycotina</taxon>
        <taxon>Sordariomycetes</taxon>
        <taxon>Sordariomycetidae</taxon>
        <taxon>Sordariales</taxon>
        <taxon>Schizotheciaceae</taxon>
        <taxon>Echria</taxon>
    </lineage>
</organism>
<keyword evidence="1" id="KW-1133">Transmembrane helix</keyword>
<evidence type="ECO:0000313" key="2">
    <source>
        <dbReference type="EMBL" id="KAK1752688.1"/>
    </source>
</evidence>
<accession>A0AAJ0B925</accession>
<dbReference type="EMBL" id="MU839839">
    <property type="protein sequence ID" value="KAK1752688.1"/>
    <property type="molecule type" value="Genomic_DNA"/>
</dbReference>
<evidence type="ECO:0000256" key="1">
    <source>
        <dbReference type="SAM" id="Phobius"/>
    </source>
</evidence>
<name>A0AAJ0B925_9PEZI</name>
<gene>
    <name evidence="2" type="ORF">QBC47DRAFT_61906</name>
</gene>
<keyword evidence="1" id="KW-0812">Transmembrane</keyword>
<comment type="caution">
    <text evidence="2">The sequence shown here is derived from an EMBL/GenBank/DDBJ whole genome shotgun (WGS) entry which is preliminary data.</text>
</comment>
<protein>
    <submittedName>
        <fullName evidence="2">Uncharacterized protein</fullName>
    </submittedName>
</protein>
<keyword evidence="3" id="KW-1185">Reference proteome</keyword>
<feature type="transmembrane region" description="Helical" evidence="1">
    <location>
        <begin position="229"/>
        <end position="248"/>
    </location>
</feature>
<feature type="transmembrane region" description="Helical" evidence="1">
    <location>
        <begin position="113"/>
        <end position="134"/>
    </location>
</feature>
<dbReference type="Proteomes" id="UP001239445">
    <property type="component" value="Unassembled WGS sequence"/>
</dbReference>
<sequence length="250" mass="27057">MLKCNVRGVGVMQDEVRGDWFDRLFVPWPVINHPGPLPSPALPLQALCHVSPRARTHTLVGGHGVDMGVGGRRFDSCTAEKGWLCFLSRTGGKGKEPETRSASLRRCSKSRPAAPLLSILSVFFFFLRVSGWLARPSCPKEGCGTAARCRTDPNDTTHSTGLPGPRVAAAAAAGWGCIPAGEPPNVCWFFLSTSPPMLHFFVFRVSFASCCIVAVPGYHPMVKEIPKKICALFVAVSFCGGLVCWWCVLL</sequence>
<feature type="transmembrane region" description="Helical" evidence="1">
    <location>
        <begin position="198"/>
        <end position="217"/>
    </location>
</feature>
<keyword evidence="1" id="KW-0472">Membrane</keyword>
<proteinExistence type="predicted"/>
<dbReference type="AlphaFoldDB" id="A0AAJ0B925"/>